<dbReference type="Proteomes" id="UP001420932">
    <property type="component" value="Unassembled WGS sequence"/>
</dbReference>
<dbReference type="AlphaFoldDB" id="A0AAP0K058"/>
<proteinExistence type="predicted"/>
<name>A0AAP0K058_9MAGN</name>
<evidence type="ECO:0000313" key="1">
    <source>
        <dbReference type="EMBL" id="KAK9142994.1"/>
    </source>
</evidence>
<sequence>MRKRRYKDHGANTSREPMVRRLEFDAVVQRRLQFEAFVLSQLGMHMDFGVSPSQAPPSLPPLPSPP</sequence>
<gene>
    <name evidence="1" type="ORF">Syun_012394</name>
</gene>
<protein>
    <submittedName>
        <fullName evidence="1">Uncharacterized protein</fullName>
    </submittedName>
</protein>
<comment type="caution">
    <text evidence="1">The sequence shown here is derived from an EMBL/GenBank/DDBJ whole genome shotgun (WGS) entry which is preliminary data.</text>
</comment>
<reference evidence="1 2" key="1">
    <citation type="submission" date="2024-01" db="EMBL/GenBank/DDBJ databases">
        <title>Genome assemblies of Stephania.</title>
        <authorList>
            <person name="Yang L."/>
        </authorList>
    </citation>
    <scope>NUCLEOTIDE SEQUENCE [LARGE SCALE GENOMIC DNA]</scope>
    <source>
        <strain evidence="1">YNDBR</strain>
        <tissue evidence="1">Leaf</tissue>
    </source>
</reference>
<keyword evidence="2" id="KW-1185">Reference proteome</keyword>
<dbReference type="EMBL" id="JBBNAF010000005">
    <property type="protein sequence ID" value="KAK9142994.1"/>
    <property type="molecule type" value="Genomic_DNA"/>
</dbReference>
<organism evidence="1 2">
    <name type="scientific">Stephania yunnanensis</name>
    <dbReference type="NCBI Taxonomy" id="152371"/>
    <lineage>
        <taxon>Eukaryota</taxon>
        <taxon>Viridiplantae</taxon>
        <taxon>Streptophyta</taxon>
        <taxon>Embryophyta</taxon>
        <taxon>Tracheophyta</taxon>
        <taxon>Spermatophyta</taxon>
        <taxon>Magnoliopsida</taxon>
        <taxon>Ranunculales</taxon>
        <taxon>Menispermaceae</taxon>
        <taxon>Menispermoideae</taxon>
        <taxon>Cissampelideae</taxon>
        <taxon>Stephania</taxon>
    </lineage>
</organism>
<accession>A0AAP0K058</accession>
<evidence type="ECO:0000313" key="2">
    <source>
        <dbReference type="Proteomes" id="UP001420932"/>
    </source>
</evidence>